<name>A0A4Q8AMM8_9MICO</name>
<feature type="transmembrane region" description="Helical" evidence="1">
    <location>
        <begin position="186"/>
        <end position="206"/>
    </location>
</feature>
<keyword evidence="1" id="KW-1133">Transmembrane helix</keyword>
<proteinExistence type="predicted"/>
<dbReference type="EMBL" id="SHLC01000001">
    <property type="protein sequence ID" value="RZU65817.1"/>
    <property type="molecule type" value="Genomic_DNA"/>
</dbReference>
<feature type="transmembrane region" description="Helical" evidence="1">
    <location>
        <begin position="218"/>
        <end position="239"/>
    </location>
</feature>
<keyword evidence="1" id="KW-0812">Transmembrane</keyword>
<feature type="transmembrane region" description="Helical" evidence="1">
    <location>
        <begin position="244"/>
        <end position="262"/>
    </location>
</feature>
<comment type="caution">
    <text evidence="2">The sequence shown here is derived from an EMBL/GenBank/DDBJ whole genome shotgun (WGS) entry which is preliminary data.</text>
</comment>
<gene>
    <name evidence="2" type="ORF">EV379_2155</name>
</gene>
<evidence type="ECO:0000313" key="3">
    <source>
        <dbReference type="Proteomes" id="UP000291483"/>
    </source>
</evidence>
<evidence type="ECO:0000256" key="1">
    <source>
        <dbReference type="SAM" id="Phobius"/>
    </source>
</evidence>
<organism evidence="2 3">
    <name type="scientific">Microterricola gilva</name>
    <dbReference type="NCBI Taxonomy" id="393267"/>
    <lineage>
        <taxon>Bacteria</taxon>
        <taxon>Bacillati</taxon>
        <taxon>Actinomycetota</taxon>
        <taxon>Actinomycetes</taxon>
        <taxon>Micrococcales</taxon>
        <taxon>Microbacteriaceae</taxon>
        <taxon>Microterricola</taxon>
    </lineage>
</organism>
<reference evidence="2 3" key="1">
    <citation type="submission" date="2019-02" db="EMBL/GenBank/DDBJ databases">
        <title>Sequencing the genomes of 1000 actinobacteria strains.</title>
        <authorList>
            <person name="Klenk H.-P."/>
        </authorList>
    </citation>
    <scope>NUCLEOTIDE SEQUENCE [LARGE SCALE GENOMIC DNA]</scope>
    <source>
        <strain evidence="2 3">DSM 18319</strain>
    </source>
</reference>
<accession>A0A4Q8AMM8</accession>
<sequence>MLLVFPRGRDALDQAGGTIARLVDSGSSAAVLTADADTAAEAGLWAMGARSHAMTGSDARAAVAAAFDAQQATAIVVPALGPGQESGDAAALVAAAVAEASARHLPVYLAVTGRMPAGKRLIAVDVSDQLDAKGDALAALPGVSVRERTVSFADQEPHLLGATEQFVMIGGGHAEAEQPPSTANRIGAAVLGFVVGAIFGAMATVAHQSTIQLGPLTIPWGLILGLLGITALLVGLRLVLHDRVTVLFTALGVLVAIFVLSLRSTGGSVLIPEGALGLAWTMGPALIAAVVIAWPRLPARPAPRA</sequence>
<dbReference type="AlphaFoldDB" id="A0A4Q8AMM8"/>
<keyword evidence="3" id="KW-1185">Reference proteome</keyword>
<protein>
    <submittedName>
        <fullName evidence="2">Uncharacterized protein</fullName>
    </submittedName>
</protein>
<feature type="transmembrane region" description="Helical" evidence="1">
    <location>
        <begin position="274"/>
        <end position="294"/>
    </location>
</feature>
<dbReference type="Proteomes" id="UP000291483">
    <property type="component" value="Unassembled WGS sequence"/>
</dbReference>
<evidence type="ECO:0000313" key="2">
    <source>
        <dbReference type="EMBL" id="RZU65817.1"/>
    </source>
</evidence>
<keyword evidence="1" id="KW-0472">Membrane</keyword>